<reference evidence="2" key="1">
    <citation type="journal article" date="2021" name="PeerJ">
        <title>Extensive microbial diversity within the chicken gut microbiome revealed by metagenomics and culture.</title>
        <authorList>
            <person name="Gilroy R."/>
            <person name="Ravi A."/>
            <person name="Getino M."/>
            <person name="Pursley I."/>
            <person name="Horton D.L."/>
            <person name="Alikhan N.F."/>
            <person name="Baker D."/>
            <person name="Gharbi K."/>
            <person name="Hall N."/>
            <person name="Watson M."/>
            <person name="Adriaenssens E.M."/>
            <person name="Foster-Nyarko E."/>
            <person name="Jarju S."/>
            <person name="Secka A."/>
            <person name="Antonio M."/>
            <person name="Oren A."/>
            <person name="Chaudhuri R.R."/>
            <person name="La Ragione R."/>
            <person name="Hildebrand F."/>
            <person name="Pallen M.J."/>
        </authorList>
    </citation>
    <scope>NUCLEOTIDE SEQUENCE</scope>
    <source>
        <strain evidence="2">ChiGjej6B6-14162</strain>
    </source>
</reference>
<keyword evidence="1" id="KW-0812">Transmembrane</keyword>
<feature type="transmembrane region" description="Helical" evidence="1">
    <location>
        <begin position="59"/>
        <end position="82"/>
    </location>
</feature>
<keyword evidence="1" id="KW-1133">Transmembrane helix</keyword>
<sequence length="92" mass="10121">MFVVISIMFGGIAVGYLLRRVELLQKIGKPISYTIFLLLFLLGITVGSNREIINNLSSLGGQALAISASATLGSLIAAWAVYHFFFKERRRS</sequence>
<keyword evidence="1" id="KW-0472">Membrane</keyword>
<evidence type="ECO:0000313" key="3">
    <source>
        <dbReference type="Proteomes" id="UP000886740"/>
    </source>
</evidence>
<name>A0A9D1X6X4_9BACT</name>
<feature type="transmembrane region" description="Helical" evidence="1">
    <location>
        <begin position="30"/>
        <end position="47"/>
    </location>
</feature>
<evidence type="ECO:0000256" key="1">
    <source>
        <dbReference type="SAM" id="Phobius"/>
    </source>
</evidence>
<dbReference type="EMBL" id="DXEL01000015">
    <property type="protein sequence ID" value="HIX73725.1"/>
    <property type="molecule type" value="Genomic_DNA"/>
</dbReference>
<protein>
    <submittedName>
        <fullName evidence="2">LysO family transporter</fullName>
    </submittedName>
</protein>
<organism evidence="2 3">
    <name type="scientific">Candidatus Parabacteroides intestinipullorum</name>
    <dbReference type="NCBI Taxonomy" id="2838723"/>
    <lineage>
        <taxon>Bacteria</taxon>
        <taxon>Pseudomonadati</taxon>
        <taxon>Bacteroidota</taxon>
        <taxon>Bacteroidia</taxon>
        <taxon>Bacteroidales</taxon>
        <taxon>Tannerellaceae</taxon>
        <taxon>Parabacteroides</taxon>
    </lineage>
</organism>
<dbReference type="AlphaFoldDB" id="A0A9D1X6X4"/>
<dbReference type="Proteomes" id="UP000886740">
    <property type="component" value="Unassembled WGS sequence"/>
</dbReference>
<accession>A0A9D1X6X4</accession>
<comment type="caution">
    <text evidence="2">The sequence shown here is derived from an EMBL/GenBank/DDBJ whole genome shotgun (WGS) entry which is preliminary data.</text>
</comment>
<gene>
    <name evidence="2" type="ORF">H9977_01535</name>
</gene>
<proteinExistence type="predicted"/>
<reference evidence="2" key="2">
    <citation type="submission" date="2021-04" db="EMBL/GenBank/DDBJ databases">
        <authorList>
            <person name="Gilroy R."/>
        </authorList>
    </citation>
    <scope>NUCLEOTIDE SEQUENCE</scope>
    <source>
        <strain evidence="2">ChiGjej6B6-14162</strain>
    </source>
</reference>
<evidence type="ECO:0000313" key="2">
    <source>
        <dbReference type="EMBL" id="HIX73725.1"/>
    </source>
</evidence>
<dbReference type="GO" id="GO:0015661">
    <property type="term" value="F:L-lysine efflux transmembrane transporter activity"/>
    <property type="evidence" value="ECO:0007669"/>
    <property type="project" value="InterPro"/>
</dbReference>
<dbReference type="Pfam" id="PF03956">
    <property type="entry name" value="Lys_export"/>
    <property type="match status" value="1"/>
</dbReference>
<dbReference type="InterPro" id="IPR005642">
    <property type="entry name" value="LysO"/>
</dbReference>